<gene>
    <name evidence="3" type="ORF">SAMN04488541_10703</name>
</gene>
<sequence>MTNPKSVIIIGAGMAGLSAGCYAQMNGFDSQIFEMGDKAGGVCTSWKRGDYTINGSMHWLVGSAPNVKMHQMWLELGAIQDKMLVNHDLFFVLKNPGGKDFHFYTNIDRLESYLNHIAPEDKDEITDFIKAVRTFIEYDLPTEKAQELFGLFDGLKLIFTEFPMLMEAIKWSRISITDFVKRLKNPLLKTAFLAFWHPEMVMTTIIVTLAWLHKRTAGYPMGGSGAFIQSVVERYQQLGGYIDYHSKVEKIITYDDNAVGIQLANGKQYFADYIISAADGYTTIFKMLGGNYIDDTIKQVYTSFKPFPSIFYIALGIDEAFDELESTVVGYNLPLLKPLKIGNTVHERATVQIYNFDPTLAPKGKTLMTCFLATDYDSWEELYHQREQYEAAKDKVLSDFIENLLLHFPHITDKIEMKDCSTPMTYKNYTGNFRGSYEGWLPTPEASKIHIKKTLPKLHRFYMIGHWVETGGGLPPAAMSGRNVIQLICNQENKKFKSYISSVEAVML</sequence>
<feature type="chain" id="PRO_5011635478" evidence="1">
    <location>
        <begin position="24"/>
        <end position="508"/>
    </location>
</feature>
<dbReference type="EMBL" id="FONY01000070">
    <property type="protein sequence ID" value="SFF58788.1"/>
    <property type="molecule type" value="Genomic_DNA"/>
</dbReference>
<keyword evidence="1" id="KW-0732">Signal</keyword>
<dbReference type="SUPFAM" id="SSF51905">
    <property type="entry name" value="FAD/NAD(P)-binding domain"/>
    <property type="match status" value="1"/>
</dbReference>
<dbReference type="AlphaFoldDB" id="A0A1I2JXJ3"/>
<dbReference type="GO" id="GO:0016491">
    <property type="term" value="F:oxidoreductase activity"/>
    <property type="evidence" value="ECO:0007669"/>
    <property type="project" value="InterPro"/>
</dbReference>
<dbReference type="STRING" id="1003.SAMN04488541_10703"/>
<feature type="signal peptide" evidence="1">
    <location>
        <begin position="1"/>
        <end position="23"/>
    </location>
</feature>
<evidence type="ECO:0000313" key="3">
    <source>
        <dbReference type="EMBL" id="SFF58788.1"/>
    </source>
</evidence>
<evidence type="ECO:0000259" key="2">
    <source>
        <dbReference type="Pfam" id="PF01593"/>
    </source>
</evidence>
<dbReference type="PANTHER" id="PTHR46313:SF3">
    <property type="entry name" value="PROLYCOPENE ISOMERASE, CHLOROPLASTIC"/>
    <property type="match status" value="1"/>
</dbReference>
<feature type="domain" description="Amine oxidase" evidence="2">
    <location>
        <begin position="14"/>
        <end position="484"/>
    </location>
</feature>
<protein>
    <submittedName>
        <fullName evidence="3">Phytoene dehydrogenase-related protein</fullName>
    </submittedName>
</protein>
<dbReference type="PROSITE" id="PS51257">
    <property type="entry name" value="PROKAR_LIPOPROTEIN"/>
    <property type="match status" value="1"/>
</dbReference>
<dbReference type="Pfam" id="PF01593">
    <property type="entry name" value="Amino_oxidase"/>
    <property type="match status" value="1"/>
</dbReference>
<proteinExistence type="predicted"/>
<evidence type="ECO:0000256" key="1">
    <source>
        <dbReference type="SAM" id="SignalP"/>
    </source>
</evidence>
<reference evidence="3 4" key="1">
    <citation type="submission" date="2016-10" db="EMBL/GenBank/DDBJ databases">
        <authorList>
            <person name="de Groot N.N."/>
        </authorList>
    </citation>
    <scope>NUCLEOTIDE SEQUENCE [LARGE SCALE GENOMIC DNA]</scope>
    <source>
        <strain>GEY</strain>
        <strain evidence="4">DSM 9560</strain>
    </source>
</reference>
<dbReference type="RefSeq" id="WP_091549452.1">
    <property type="nucleotide sequence ID" value="NZ_FONY01000070.1"/>
</dbReference>
<dbReference type="Proteomes" id="UP000199513">
    <property type="component" value="Unassembled WGS sequence"/>
</dbReference>
<dbReference type="InterPro" id="IPR002937">
    <property type="entry name" value="Amino_oxidase"/>
</dbReference>
<name>A0A1I2JXJ3_9BACT</name>
<dbReference type="GO" id="GO:0016116">
    <property type="term" value="P:carotenoid metabolic process"/>
    <property type="evidence" value="ECO:0007669"/>
    <property type="project" value="InterPro"/>
</dbReference>
<dbReference type="Gene3D" id="3.50.50.60">
    <property type="entry name" value="FAD/NAD(P)-binding domain"/>
    <property type="match status" value="2"/>
</dbReference>
<evidence type="ECO:0000313" key="4">
    <source>
        <dbReference type="Proteomes" id="UP000199513"/>
    </source>
</evidence>
<accession>A0A1I2JXJ3</accession>
<organism evidence="3 4">
    <name type="scientific">Thermoflexibacter ruber</name>
    <dbReference type="NCBI Taxonomy" id="1003"/>
    <lineage>
        <taxon>Bacteria</taxon>
        <taxon>Pseudomonadati</taxon>
        <taxon>Bacteroidota</taxon>
        <taxon>Cytophagia</taxon>
        <taxon>Cytophagales</taxon>
        <taxon>Thermoflexibacteraceae</taxon>
        <taxon>Thermoflexibacter</taxon>
    </lineage>
</organism>
<dbReference type="InterPro" id="IPR036188">
    <property type="entry name" value="FAD/NAD-bd_sf"/>
</dbReference>
<dbReference type="OrthoDB" id="9789960at2"/>
<dbReference type="InterPro" id="IPR045892">
    <property type="entry name" value="CrtISO-like"/>
</dbReference>
<keyword evidence="4" id="KW-1185">Reference proteome</keyword>
<dbReference type="PANTHER" id="PTHR46313">
    <property type="match status" value="1"/>
</dbReference>